<comment type="caution">
    <text evidence="1">The sequence shown here is derived from an EMBL/GenBank/DDBJ whole genome shotgun (WGS) entry which is preliminary data.</text>
</comment>
<accession>A0ACB5SYV1</accession>
<dbReference type="Proteomes" id="UP001165064">
    <property type="component" value="Unassembled WGS sequence"/>
</dbReference>
<name>A0ACB5SYV1_AMBMO</name>
<dbReference type="EMBL" id="BSXS01001601">
    <property type="protein sequence ID" value="GME76659.1"/>
    <property type="molecule type" value="Genomic_DNA"/>
</dbReference>
<sequence>MPNEEKSTQDSVHLVIRQSFYGDRKVKNAKVYSKYYLIHGEPGREQRLPGANTRHRHDYDRGAAKPTTKDLITGEGDDKLDLIPGEFSKISRHTKENRDVDAGEQHGLFGYEGDNDESVIARPSRKLRIDDGKWKSDKYDRYGPKNRYRSPRDDRLYNGRSRGRKHRGYNDNRADGYSGRHYGDNYDNRKVRGRSATDKGEEDDLFPNFTSKRDRSPSRMEQ</sequence>
<evidence type="ECO:0000313" key="1">
    <source>
        <dbReference type="EMBL" id="GME76659.1"/>
    </source>
</evidence>
<gene>
    <name evidence="1" type="ORF">Amon02_000270800</name>
</gene>
<reference evidence="1" key="1">
    <citation type="submission" date="2023-04" db="EMBL/GenBank/DDBJ databases">
        <title>Ambrosiozyma monospora NBRC 10751.</title>
        <authorList>
            <person name="Ichikawa N."/>
            <person name="Sato H."/>
            <person name="Tonouchi N."/>
        </authorList>
    </citation>
    <scope>NUCLEOTIDE SEQUENCE</scope>
    <source>
        <strain evidence="1">NBRC 10751</strain>
    </source>
</reference>
<evidence type="ECO:0000313" key="2">
    <source>
        <dbReference type="Proteomes" id="UP001165064"/>
    </source>
</evidence>
<protein>
    <submittedName>
        <fullName evidence="1">Unnamed protein product</fullName>
    </submittedName>
</protein>
<keyword evidence="2" id="KW-1185">Reference proteome</keyword>
<proteinExistence type="predicted"/>
<organism evidence="1 2">
    <name type="scientific">Ambrosiozyma monospora</name>
    <name type="common">Yeast</name>
    <name type="synonym">Endomycopsis monosporus</name>
    <dbReference type="NCBI Taxonomy" id="43982"/>
    <lineage>
        <taxon>Eukaryota</taxon>
        <taxon>Fungi</taxon>
        <taxon>Dikarya</taxon>
        <taxon>Ascomycota</taxon>
        <taxon>Saccharomycotina</taxon>
        <taxon>Pichiomycetes</taxon>
        <taxon>Pichiales</taxon>
        <taxon>Pichiaceae</taxon>
        <taxon>Ambrosiozyma</taxon>
    </lineage>
</organism>